<evidence type="ECO:0000256" key="2">
    <source>
        <dbReference type="ARBA" id="ARBA00012744"/>
    </source>
</evidence>
<feature type="signal peptide" evidence="8">
    <location>
        <begin position="1"/>
        <end position="26"/>
    </location>
</feature>
<dbReference type="Proteomes" id="UP000694865">
    <property type="component" value="Unplaced"/>
</dbReference>
<proteinExistence type="inferred from homology"/>
<dbReference type="InterPro" id="IPR018120">
    <property type="entry name" value="Glyco_hydro_1_AS"/>
</dbReference>
<evidence type="ECO:0000256" key="4">
    <source>
        <dbReference type="ARBA" id="ARBA00023295"/>
    </source>
</evidence>
<comment type="similarity">
    <text evidence="1 6">Belongs to the glycosyl hydrolase 1 family.</text>
</comment>
<evidence type="ECO:0000256" key="6">
    <source>
        <dbReference type="RuleBase" id="RU003690"/>
    </source>
</evidence>
<evidence type="ECO:0000313" key="9">
    <source>
        <dbReference type="Proteomes" id="UP000694865"/>
    </source>
</evidence>
<evidence type="ECO:0000256" key="5">
    <source>
        <dbReference type="PROSITE-ProRule" id="PRU10055"/>
    </source>
</evidence>
<evidence type="ECO:0000313" key="10">
    <source>
        <dbReference type="RefSeq" id="XP_002735632.1"/>
    </source>
</evidence>
<accession>A0ABM0GRD5</accession>
<evidence type="ECO:0000256" key="1">
    <source>
        <dbReference type="ARBA" id="ARBA00010838"/>
    </source>
</evidence>
<dbReference type="RefSeq" id="XP_002735632.1">
    <property type="nucleotide sequence ID" value="XM_002735586.1"/>
</dbReference>
<keyword evidence="8" id="KW-0732">Signal</keyword>
<dbReference type="InterPro" id="IPR017853">
    <property type="entry name" value="GH"/>
</dbReference>
<dbReference type="PANTHER" id="PTHR10353">
    <property type="entry name" value="GLYCOSYL HYDROLASE"/>
    <property type="match status" value="1"/>
</dbReference>
<evidence type="ECO:0000256" key="3">
    <source>
        <dbReference type="ARBA" id="ARBA00022801"/>
    </source>
</evidence>
<evidence type="ECO:0000256" key="7">
    <source>
        <dbReference type="RuleBase" id="RU004468"/>
    </source>
</evidence>
<dbReference type="PROSITE" id="PS00653">
    <property type="entry name" value="GLYCOSYL_HYDROL_F1_2"/>
    <property type="match status" value="1"/>
</dbReference>
<dbReference type="PROSITE" id="PS00572">
    <property type="entry name" value="GLYCOSYL_HYDROL_F1_1"/>
    <property type="match status" value="1"/>
</dbReference>
<dbReference type="InterPro" id="IPR001360">
    <property type="entry name" value="Glyco_hydro_1"/>
</dbReference>
<sequence>MACKMTAVACVLTYFALSLYFGSCYSAEYVYDVFNDEDRDALYYDTFPDDFKWSSATSSYQIEGAWNEDGKGPSIWDTFCHEGGHVYENHTGDVACDSYHKYKEDIALMANLGLKNYRFSIAWSRVLPTGKIDSVNEDGIAYYNNVIDELLDNGIDPMVTLYHWDLPQGLHDDYGGWMNESIINDFNDYAKLCFERFGDRVKFWITFNEPWIVALLGYESGVFAPGINEPGTIPYVVGHNLIKSHAEAWHTYDDQFRSVQKGVIGITLNSDWSEPHDRKNYKHIFASERAMQFSLGWFGHPIYKNGDYPEIMKTKIAEISAGQGLPQSRLPEFTEEEKVFINHTGDFFGLNHYSTNYVVNPTNENYELPGYWGSDVNVPSWKEESWPQSASSWLKPVPWGIRQILVWIHNEYDGIDSYVTENGVSTHDVYDLSDEERMKYYKSYINEVLKAIKLDGANCKGYTAWSLLDNFEWAAGYSERFGMHYVDFSDDDRPREVKDSAKLYADIIADNGFIEDNTSRSLVVEGSVLLTAFVVIIVNTL</sequence>
<evidence type="ECO:0000256" key="8">
    <source>
        <dbReference type="SAM" id="SignalP"/>
    </source>
</evidence>
<keyword evidence="3 7" id="KW-0378">Hydrolase</keyword>
<gene>
    <name evidence="10" type="primary">LOC100377678</name>
</gene>
<keyword evidence="9" id="KW-1185">Reference proteome</keyword>
<dbReference type="PANTHER" id="PTHR10353:SF36">
    <property type="entry name" value="LP05116P"/>
    <property type="match status" value="1"/>
</dbReference>
<organism evidence="9 10">
    <name type="scientific">Saccoglossus kowalevskii</name>
    <name type="common">Acorn worm</name>
    <dbReference type="NCBI Taxonomy" id="10224"/>
    <lineage>
        <taxon>Eukaryota</taxon>
        <taxon>Metazoa</taxon>
        <taxon>Hemichordata</taxon>
        <taxon>Enteropneusta</taxon>
        <taxon>Harrimaniidae</taxon>
        <taxon>Saccoglossus</taxon>
    </lineage>
</organism>
<reference evidence="10" key="1">
    <citation type="submission" date="2025-08" db="UniProtKB">
        <authorList>
            <consortium name="RefSeq"/>
        </authorList>
    </citation>
    <scope>IDENTIFICATION</scope>
    <source>
        <tissue evidence="10">Testes</tissue>
    </source>
</reference>
<name>A0ABM0GRD5_SACKO</name>
<protein>
    <recommendedName>
        <fullName evidence="2">beta-glucosidase</fullName>
        <ecNumber evidence="2">3.2.1.21</ecNumber>
    </recommendedName>
</protein>
<dbReference type="Gene3D" id="3.20.20.80">
    <property type="entry name" value="Glycosidases"/>
    <property type="match status" value="1"/>
</dbReference>
<dbReference type="EC" id="3.2.1.21" evidence="2"/>
<feature type="active site" description="Nucleophile" evidence="5">
    <location>
        <position position="421"/>
    </location>
</feature>
<dbReference type="GeneID" id="100377678"/>
<dbReference type="InterPro" id="IPR033132">
    <property type="entry name" value="GH_1_N_CS"/>
</dbReference>
<dbReference type="PRINTS" id="PR00131">
    <property type="entry name" value="GLHYDRLASE1"/>
</dbReference>
<dbReference type="SUPFAM" id="SSF51445">
    <property type="entry name" value="(Trans)glycosidases"/>
    <property type="match status" value="1"/>
</dbReference>
<feature type="chain" id="PRO_5045310105" description="beta-glucosidase" evidence="8">
    <location>
        <begin position="27"/>
        <end position="541"/>
    </location>
</feature>
<dbReference type="Pfam" id="PF00232">
    <property type="entry name" value="Glyco_hydro_1"/>
    <property type="match status" value="1"/>
</dbReference>
<keyword evidence="4 7" id="KW-0326">Glycosidase</keyword>